<reference evidence="2" key="1">
    <citation type="submission" date="2020-05" db="EMBL/GenBank/DDBJ databases">
        <authorList>
            <person name="Chiriac C."/>
            <person name="Salcher M."/>
            <person name="Ghai R."/>
            <person name="Kavagutti S V."/>
        </authorList>
    </citation>
    <scope>NUCLEOTIDE SEQUENCE</scope>
</reference>
<sequence length="116" mass="12268">MHPTSPQLSAGTLPHVEEETSNTQVDDALNAMETVRRQLAEVPAEVVVTNHVMGLYELGAIHLSATPPDLVQAALAIDAVACLVEGLGDRLGDEATTMRDALANIRLAFVQIKNAG</sequence>
<accession>A0A6J7FSD7</accession>
<feature type="region of interest" description="Disordered" evidence="1">
    <location>
        <begin position="1"/>
        <end position="22"/>
    </location>
</feature>
<evidence type="ECO:0000313" key="2">
    <source>
        <dbReference type="EMBL" id="CAB4898346.1"/>
    </source>
</evidence>
<dbReference type="AlphaFoldDB" id="A0A6J7FSD7"/>
<organism evidence="2">
    <name type="scientific">freshwater metagenome</name>
    <dbReference type="NCBI Taxonomy" id="449393"/>
    <lineage>
        <taxon>unclassified sequences</taxon>
        <taxon>metagenomes</taxon>
        <taxon>ecological metagenomes</taxon>
    </lineage>
</organism>
<protein>
    <submittedName>
        <fullName evidence="2">Unannotated protein</fullName>
    </submittedName>
</protein>
<evidence type="ECO:0000256" key="1">
    <source>
        <dbReference type="SAM" id="MobiDB-lite"/>
    </source>
</evidence>
<gene>
    <name evidence="2" type="ORF">UFOPK3376_03280</name>
</gene>
<name>A0A6J7FSD7_9ZZZZ</name>
<dbReference type="EMBL" id="CAFBLP010000163">
    <property type="protein sequence ID" value="CAB4898346.1"/>
    <property type="molecule type" value="Genomic_DNA"/>
</dbReference>
<proteinExistence type="predicted"/>
<feature type="compositionally biased region" description="Polar residues" evidence="1">
    <location>
        <begin position="1"/>
        <end position="10"/>
    </location>
</feature>